<dbReference type="Proteomes" id="UP000011668">
    <property type="component" value="Unassembled WGS sequence"/>
</dbReference>
<comment type="cofactor">
    <cofactor evidence="1 6">
        <name>Mg(2+)</name>
        <dbReference type="ChEBI" id="CHEBI:18420"/>
    </cofactor>
</comment>
<dbReference type="Pfam" id="PF19086">
    <property type="entry name" value="Terpene_syn_C_2"/>
    <property type="match status" value="1"/>
</dbReference>
<evidence type="ECO:0000256" key="5">
    <source>
        <dbReference type="ARBA" id="ARBA00023239"/>
    </source>
</evidence>
<dbReference type="PANTHER" id="PTHR35201">
    <property type="entry name" value="TERPENE SYNTHASE"/>
    <property type="match status" value="1"/>
</dbReference>
<dbReference type="SFLD" id="SFLDG01020">
    <property type="entry name" value="Terpene_Cyclase_Like_2"/>
    <property type="match status" value="1"/>
</dbReference>
<name>L8WIV0_THACA</name>
<dbReference type="GO" id="GO:0010333">
    <property type="term" value="F:terpene synthase activity"/>
    <property type="evidence" value="ECO:0007669"/>
    <property type="project" value="InterPro"/>
</dbReference>
<evidence type="ECO:0000313" key="7">
    <source>
        <dbReference type="EMBL" id="ELU36672.1"/>
    </source>
</evidence>
<comment type="similarity">
    <text evidence="2 6">Belongs to the terpene synthase family.</text>
</comment>
<gene>
    <name evidence="7" type="ORF">AG1IA_09298</name>
</gene>
<keyword evidence="5 6" id="KW-0456">Lyase</keyword>
<dbReference type="EMBL" id="AFRT01003147">
    <property type="protein sequence ID" value="ELU36672.1"/>
    <property type="molecule type" value="Genomic_DNA"/>
</dbReference>
<keyword evidence="4 6" id="KW-0460">Magnesium</keyword>
<evidence type="ECO:0000256" key="4">
    <source>
        <dbReference type="ARBA" id="ARBA00022842"/>
    </source>
</evidence>
<evidence type="ECO:0000256" key="2">
    <source>
        <dbReference type="ARBA" id="ARBA00006333"/>
    </source>
</evidence>
<protein>
    <recommendedName>
        <fullName evidence="6">Terpene synthase</fullName>
        <ecNumber evidence="6">4.2.3.-</ecNumber>
    </recommendedName>
</protein>
<evidence type="ECO:0000313" key="8">
    <source>
        <dbReference type="Proteomes" id="UP000011668"/>
    </source>
</evidence>
<dbReference type="GO" id="GO:0046872">
    <property type="term" value="F:metal ion binding"/>
    <property type="evidence" value="ECO:0007669"/>
    <property type="project" value="UniProtKB-KW"/>
</dbReference>
<reference evidence="7 8" key="1">
    <citation type="journal article" date="2013" name="Nat. Commun.">
        <title>The evolution and pathogenic mechanisms of the rice sheath blight pathogen.</title>
        <authorList>
            <person name="Zheng A."/>
            <person name="Lin R."/>
            <person name="Xu L."/>
            <person name="Qin P."/>
            <person name="Tang C."/>
            <person name="Ai P."/>
            <person name="Zhang D."/>
            <person name="Liu Y."/>
            <person name="Sun Z."/>
            <person name="Feng H."/>
            <person name="Wang Y."/>
            <person name="Chen Y."/>
            <person name="Liang X."/>
            <person name="Fu R."/>
            <person name="Li Q."/>
            <person name="Zhang J."/>
            <person name="Yu X."/>
            <person name="Xie Z."/>
            <person name="Ding L."/>
            <person name="Guan P."/>
            <person name="Tang J."/>
            <person name="Liang Y."/>
            <person name="Wang S."/>
            <person name="Deng Q."/>
            <person name="Li S."/>
            <person name="Zhu J."/>
            <person name="Wang L."/>
            <person name="Liu H."/>
            <person name="Li P."/>
        </authorList>
    </citation>
    <scope>NUCLEOTIDE SEQUENCE [LARGE SCALE GENOMIC DNA]</scope>
    <source>
        <strain evidence="8">AG-1 IA</strain>
    </source>
</reference>
<dbReference type="InterPro" id="IPR008949">
    <property type="entry name" value="Isoprenoid_synthase_dom_sf"/>
</dbReference>
<dbReference type="AlphaFoldDB" id="L8WIV0"/>
<keyword evidence="3 6" id="KW-0479">Metal-binding</keyword>
<proteinExistence type="inferred from homology"/>
<dbReference type="STRING" id="983506.L8WIV0"/>
<dbReference type="GO" id="GO:0008299">
    <property type="term" value="P:isoprenoid biosynthetic process"/>
    <property type="evidence" value="ECO:0007669"/>
    <property type="project" value="UniProtKB-ARBA"/>
</dbReference>
<organism evidence="7 8">
    <name type="scientific">Thanatephorus cucumeris (strain AG1-IA)</name>
    <name type="common">Rice sheath blight fungus</name>
    <name type="synonym">Rhizoctonia solani</name>
    <dbReference type="NCBI Taxonomy" id="983506"/>
    <lineage>
        <taxon>Eukaryota</taxon>
        <taxon>Fungi</taxon>
        <taxon>Dikarya</taxon>
        <taxon>Basidiomycota</taxon>
        <taxon>Agaricomycotina</taxon>
        <taxon>Agaricomycetes</taxon>
        <taxon>Cantharellales</taxon>
        <taxon>Ceratobasidiaceae</taxon>
        <taxon>Rhizoctonia</taxon>
        <taxon>Rhizoctonia solani AG-1</taxon>
    </lineage>
</organism>
<evidence type="ECO:0000256" key="6">
    <source>
        <dbReference type="RuleBase" id="RU366034"/>
    </source>
</evidence>
<accession>L8WIV0</accession>
<dbReference type="OrthoDB" id="2861623at2759"/>
<comment type="caution">
    <text evidence="7">The sequence shown here is derived from an EMBL/GenBank/DDBJ whole genome shotgun (WGS) entry which is preliminary data.</text>
</comment>
<dbReference type="InterPro" id="IPR034686">
    <property type="entry name" value="Terpene_cyclase-like_2"/>
</dbReference>
<evidence type="ECO:0000256" key="3">
    <source>
        <dbReference type="ARBA" id="ARBA00022723"/>
    </source>
</evidence>
<dbReference type="SUPFAM" id="SSF48576">
    <property type="entry name" value="Terpenoid synthases"/>
    <property type="match status" value="1"/>
</dbReference>
<dbReference type="HOGENOM" id="CLU_481616_0_0_1"/>
<keyword evidence="8" id="KW-1185">Reference proteome</keyword>
<dbReference type="EC" id="4.2.3.-" evidence="6"/>
<evidence type="ECO:0000256" key="1">
    <source>
        <dbReference type="ARBA" id="ARBA00001946"/>
    </source>
</evidence>
<sequence length="566" mass="63649">MSRSRSCKSMKTEWALAACPQHPRHFVQPQSPSTDPVQIPFWPGVTVSKRSNNAYSILYECRLDYKTRGDSGLTFTTPAHCFLQLPNFCSASIMAQFPQPRLVTSTSLPSQICLPDIPAYTGKVFALKHNPHHLPAAHEAYESFDTYGIHTGSKRQRFFDYDFGLMSALCFADADFPHLRTPITDERIKFDDMIDRGALNNIQRMKNAVDVTMKVLRDPSTPPPKFKVAAVLQSCFHRMRQDGGDGTLRRFIDATDQYTQRSLEQQVNKSTERIPTVNEYIQHRREASAMMTALAVLEYTLELNLPDEVANNSVVIELGIAGSDILNWANDIYSFPVSRSQRVEFARGDVHNFVSVAMEHMDLGVEDAIAYVDQRIRDRVDEYVATKNKLPKFGPGLDEQAARYIQGIEYFVQGFIDWSFITPRYFGDEAKKVKETGVVKLVAPIALDAPLHVERASTEWRLRVPMHYAFLVGLVYMSWSLGATDGSVGDMDCGALESKHKHISVRSATFSASRSEWGIQDNMVPCDKYNTPPNLCYAFLGSLERKLGIALYGGIYGCRIACCAVI</sequence>
<dbReference type="SFLD" id="SFLDS00005">
    <property type="entry name" value="Isoprenoid_Synthase_Type_I"/>
    <property type="match status" value="1"/>
</dbReference>
<dbReference type="PANTHER" id="PTHR35201:SF4">
    <property type="entry name" value="BETA-PINACENE SYNTHASE-RELATED"/>
    <property type="match status" value="1"/>
</dbReference>
<dbReference type="Gene3D" id="1.10.600.10">
    <property type="entry name" value="Farnesyl Diphosphate Synthase"/>
    <property type="match status" value="1"/>
</dbReference>